<sequence length="223" mass="25319">MYKDKTGKELLELLEQQSLLTFESQLLLKDEIKEKGIIADTSELDKTIADKIKRIKDFEYLKDFGFKAETVDNKFLVTRTLNATLTDVFAVVLGLIVFLIGVNGVVNLVLTFVNGEELDVFTLAVKFIVAGLIFVGFRFFSGLKRLFDYSGFQLARIDGDITLKKRFDIKLEEIKAKASDLFLHRDGDDMELKLGDEVIFSSNAESLVQRMTLEELSKRLKGK</sequence>
<feature type="transmembrane region" description="Helical" evidence="1">
    <location>
        <begin position="88"/>
        <end position="114"/>
    </location>
</feature>
<proteinExistence type="predicted"/>
<dbReference type="EMBL" id="JAZDDG010000004">
    <property type="protein sequence ID" value="MEE1976519.1"/>
    <property type="molecule type" value="Genomic_DNA"/>
</dbReference>
<evidence type="ECO:0000313" key="3">
    <source>
        <dbReference type="Proteomes" id="UP001356308"/>
    </source>
</evidence>
<organism evidence="2 3">
    <name type="scientific">Maribacter cobaltidurans</name>
    <dbReference type="NCBI Taxonomy" id="1178778"/>
    <lineage>
        <taxon>Bacteria</taxon>
        <taxon>Pseudomonadati</taxon>
        <taxon>Bacteroidota</taxon>
        <taxon>Flavobacteriia</taxon>
        <taxon>Flavobacteriales</taxon>
        <taxon>Flavobacteriaceae</taxon>
        <taxon>Maribacter</taxon>
    </lineage>
</organism>
<keyword evidence="1" id="KW-0472">Membrane</keyword>
<protein>
    <submittedName>
        <fullName evidence="2">Uncharacterized protein</fullName>
    </submittedName>
</protein>
<keyword evidence="3" id="KW-1185">Reference proteome</keyword>
<evidence type="ECO:0000313" key="2">
    <source>
        <dbReference type="EMBL" id="MEE1976519.1"/>
    </source>
</evidence>
<name>A0ABU7IU89_9FLAO</name>
<reference evidence="2 3" key="1">
    <citation type="submission" date="2024-01" db="EMBL/GenBank/DDBJ databases">
        <title>Maribacter spp. originated from different algae showed divergent polysaccharides utilization ability.</title>
        <authorList>
            <person name="Wang H."/>
            <person name="Wu Y."/>
        </authorList>
    </citation>
    <scope>NUCLEOTIDE SEQUENCE [LARGE SCALE GENOMIC DNA]</scope>
    <source>
        <strain evidence="2 3">PR1</strain>
    </source>
</reference>
<keyword evidence="1" id="KW-1133">Transmembrane helix</keyword>
<dbReference type="RefSeq" id="WP_272651217.1">
    <property type="nucleotide sequence ID" value="NZ_JAZDDG010000004.1"/>
</dbReference>
<feature type="transmembrane region" description="Helical" evidence="1">
    <location>
        <begin position="120"/>
        <end position="140"/>
    </location>
</feature>
<keyword evidence="1" id="KW-0812">Transmembrane</keyword>
<accession>A0ABU7IU89</accession>
<evidence type="ECO:0000256" key="1">
    <source>
        <dbReference type="SAM" id="Phobius"/>
    </source>
</evidence>
<comment type="caution">
    <text evidence="2">The sequence shown here is derived from an EMBL/GenBank/DDBJ whole genome shotgun (WGS) entry which is preliminary data.</text>
</comment>
<gene>
    <name evidence="2" type="ORF">V1I91_10595</name>
</gene>
<dbReference type="Proteomes" id="UP001356308">
    <property type="component" value="Unassembled WGS sequence"/>
</dbReference>